<accession>A0AAU9TNT6</accession>
<reference evidence="1" key="1">
    <citation type="submission" date="2022-03" db="EMBL/GenBank/DDBJ databases">
        <authorList>
            <person name="Tunstrom K."/>
        </authorList>
    </citation>
    <scope>NUCLEOTIDE SEQUENCE</scope>
</reference>
<gene>
    <name evidence="1" type="ORF">EEDITHA_LOCUS4693</name>
</gene>
<keyword evidence="2" id="KW-1185">Reference proteome</keyword>
<protein>
    <submittedName>
        <fullName evidence="1">Uncharacterized protein</fullName>
    </submittedName>
</protein>
<comment type="caution">
    <text evidence="1">The sequence shown here is derived from an EMBL/GenBank/DDBJ whole genome shotgun (WGS) entry which is preliminary data.</text>
</comment>
<organism evidence="1 2">
    <name type="scientific">Euphydryas editha</name>
    <name type="common">Edith's checkerspot</name>
    <dbReference type="NCBI Taxonomy" id="104508"/>
    <lineage>
        <taxon>Eukaryota</taxon>
        <taxon>Metazoa</taxon>
        <taxon>Ecdysozoa</taxon>
        <taxon>Arthropoda</taxon>
        <taxon>Hexapoda</taxon>
        <taxon>Insecta</taxon>
        <taxon>Pterygota</taxon>
        <taxon>Neoptera</taxon>
        <taxon>Endopterygota</taxon>
        <taxon>Lepidoptera</taxon>
        <taxon>Glossata</taxon>
        <taxon>Ditrysia</taxon>
        <taxon>Papilionoidea</taxon>
        <taxon>Nymphalidae</taxon>
        <taxon>Nymphalinae</taxon>
        <taxon>Euphydryas</taxon>
    </lineage>
</organism>
<dbReference type="EMBL" id="CAKOGL010000007">
    <property type="protein sequence ID" value="CAH2088541.1"/>
    <property type="molecule type" value="Genomic_DNA"/>
</dbReference>
<dbReference type="AlphaFoldDB" id="A0AAU9TNT6"/>
<dbReference type="Proteomes" id="UP001153954">
    <property type="component" value="Unassembled WGS sequence"/>
</dbReference>
<name>A0AAU9TNT6_EUPED</name>
<sequence length="78" mass="8471">MFYILATKLSQKIPTLQNFSKTGYGKSAPFGVLAAVGDIDNLDSFVEAIQQKCLGIIIAVIDDKSIEDMTTTIQEETA</sequence>
<evidence type="ECO:0000313" key="1">
    <source>
        <dbReference type="EMBL" id="CAH2088541.1"/>
    </source>
</evidence>
<proteinExistence type="predicted"/>
<evidence type="ECO:0000313" key="2">
    <source>
        <dbReference type="Proteomes" id="UP001153954"/>
    </source>
</evidence>